<dbReference type="GO" id="GO:0001508">
    <property type="term" value="P:action potential"/>
    <property type="evidence" value="ECO:0007669"/>
    <property type="project" value="TreeGrafter"/>
</dbReference>
<evidence type="ECO:0000313" key="9">
    <source>
        <dbReference type="EMBL" id="KAF8571684.1"/>
    </source>
</evidence>
<dbReference type="GO" id="GO:0042734">
    <property type="term" value="C:presynaptic membrane"/>
    <property type="evidence" value="ECO:0007669"/>
    <property type="project" value="TreeGrafter"/>
</dbReference>
<evidence type="ECO:0000256" key="3">
    <source>
        <dbReference type="ARBA" id="ARBA00022692"/>
    </source>
</evidence>
<gene>
    <name evidence="9" type="ORF">P879_00059</name>
</gene>
<evidence type="ECO:0000256" key="8">
    <source>
        <dbReference type="SAM" id="MobiDB-lite"/>
    </source>
</evidence>
<evidence type="ECO:0000256" key="1">
    <source>
        <dbReference type="ARBA" id="ARBA00004141"/>
    </source>
</evidence>
<dbReference type="GO" id="GO:0032590">
    <property type="term" value="C:dendrite membrane"/>
    <property type="evidence" value="ECO:0007669"/>
    <property type="project" value="TreeGrafter"/>
</dbReference>
<evidence type="ECO:0000256" key="2">
    <source>
        <dbReference type="ARBA" id="ARBA00022448"/>
    </source>
</evidence>
<dbReference type="GO" id="GO:0005251">
    <property type="term" value="F:delayed rectifier potassium channel activity"/>
    <property type="evidence" value="ECO:0007669"/>
    <property type="project" value="TreeGrafter"/>
</dbReference>
<evidence type="ECO:0000256" key="6">
    <source>
        <dbReference type="ARBA" id="ARBA00023136"/>
    </source>
</evidence>
<evidence type="ECO:0000256" key="4">
    <source>
        <dbReference type="ARBA" id="ARBA00022989"/>
    </source>
</evidence>
<dbReference type="OrthoDB" id="10025005at2759"/>
<keyword evidence="6" id="KW-0472">Membrane</keyword>
<keyword evidence="3" id="KW-0812">Transmembrane</keyword>
<evidence type="ECO:0000256" key="5">
    <source>
        <dbReference type="ARBA" id="ARBA00023065"/>
    </source>
</evidence>
<proteinExistence type="predicted"/>
<name>A0A8T0DWW2_9TREM</name>
<evidence type="ECO:0000313" key="10">
    <source>
        <dbReference type="Proteomes" id="UP000699462"/>
    </source>
</evidence>
<keyword evidence="10" id="KW-1185">Reference proteome</keyword>
<dbReference type="GO" id="GO:0008076">
    <property type="term" value="C:voltage-gated potassium channel complex"/>
    <property type="evidence" value="ECO:0007669"/>
    <property type="project" value="InterPro"/>
</dbReference>
<dbReference type="GO" id="GO:0045211">
    <property type="term" value="C:postsynaptic membrane"/>
    <property type="evidence" value="ECO:0007669"/>
    <property type="project" value="TreeGrafter"/>
</dbReference>
<dbReference type="InterPro" id="IPR028325">
    <property type="entry name" value="VG_K_chnl"/>
</dbReference>
<keyword evidence="2" id="KW-0813">Transport</keyword>
<protein>
    <submittedName>
        <fullName evidence="9">Uncharacterized protein</fullName>
    </submittedName>
</protein>
<evidence type="ECO:0000256" key="7">
    <source>
        <dbReference type="ARBA" id="ARBA00023303"/>
    </source>
</evidence>
<dbReference type="PANTHER" id="PTHR11537">
    <property type="entry name" value="VOLTAGE-GATED POTASSIUM CHANNEL"/>
    <property type="match status" value="1"/>
</dbReference>
<feature type="region of interest" description="Disordered" evidence="8">
    <location>
        <begin position="253"/>
        <end position="284"/>
    </location>
</feature>
<dbReference type="PANTHER" id="PTHR11537:SF278">
    <property type="entry name" value="SHAW-LIKE, ISOFORM C"/>
    <property type="match status" value="1"/>
</dbReference>
<keyword evidence="4" id="KW-1133">Transmembrane helix</keyword>
<dbReference type="GO" id="GO:0032809">
    <property type="term" value="C:neuronal cell body membrane"/>
    <property type="evidence" value="ECO:0007669"/>
    <property type="project" value="TreeGrafter"/>
</dbReference>
<comment type="caution">
    <text evidence="9">The sequence shown here is derived from an EMBL/GenBank/DDBJ whole genome shotgun (WGS) entry which is preliminary data.</text>
</comment>
<dbReference type="Proteomes" id="UP000699462">
    <property type="component" value="Unassembled WGS sequence"/>
</dbReference>
<keyword evidence="7" id="KW-0407">Ion channel</keyword>
<comment type="subcellular location">
    <subcellularLocation>
        <location evidence="1">Membrane</location>
        <topology evidence="1">Multi-pass membrane protein</topology>
    </subcellularLocation>
</comment>
<organism evidence="9 10">
    <name type="scientific">Paragonimus westermani</name>
    <dbReference type="NCBI Taxonomy" id="34504"/>
    <lineage>
        <taxon>Eukaryota</taxon>
        <taxon>Metazoa</taxon>
        <taxon>Spiralia</taxon>
        <taxon>Lophotrochozoa</taxon>
        <taxon>Platyhelminthes</taxon>
        <taxon>Trematoda</taxon>
        <taxon>Digenea</taxon>
        <taxon>Plagiorchiida</taxon>
        <taxon>Troglotremata</taxon>
        <taxon>Troglotrematidae</taxon>
        <taxon>Paragonimus</taxon>
    </lineage>
</organism>
<dbReference type="AlphaFoldDB" id="A0A8T0DWW2"/>
<feature type="region of interest" description="Disordered" evidence="8">
    <location>
        <begin position="151"/>
        <end position="173"/>
    </location>
</feature>
<feature type="compositionally biased region" description="Polar residues" evidence="8">
    <location>
        <begin position="267"/>
        <end position="277"/>
    </location>
</feature>
<keyword evidence="5" id="KW-0406">Ion transport</keyword>
<sequence>MVVGAMCAITGVMTISLPVPVIVSNFSRFYTHTQAQSKLPKKRRRVLPVEAVRPKMMGAVSGPFSPNTPHSFVGRGFPNSAHDIHVHGFGVQRDLLKKGSGTNINLKGRVPYRDCEPVERESLFPSYSHIQARVEPSLLYDFPTPNSVGNSTNIQSANVPNPSESKQITSTSSADQITSPVAAIPVNVAKALDVKSCKSPNSYCSNSVSLVDKNLEVQKSHTFYPEDMNEVGNSHHLEELLGIQRTLAITPPRLSIGSTERPEQTVDHSSLTGSRNPKYTRSKI</sequence>
<reference evidence="9 10" key="1">
    <citation type="submission" date="2019-07" db="EMBL/GenBank/DDBJ databases">
        <title>Annotation for the trematode Paragonimus westermani.</title>
        <authorList>
            <person name="Choi Y.-J."/>
        </authorList>
    </citation>
    <scope>NUCLEOTIDE SEQUENCE [LARGE SCALE GENOMIC DNA]</scope>
    <source>
        <strain evidence="9">180907_Pwestermani</strain>
    </source>
</reference>
<accession>A0A8T0DWW2</accession>
<dbReference type="EMBL" id="JTDF01000376">
    <property type="protein sequence ID" value="KAF8571684.1"/>
    <property type="molecule type" value="Genomic_DNA"/>
</dbReference>
<dbReference type="GO" id="GO:0043679">
    <property type="term" value="C:axon terminus"/>
    <property type="evidence" value="ECO:0007669"/>
    <property type="project" value="TreeGrafter"/>
</dbReference>